<dbReference type="Gene3D" id="3.40.50.200">
    <property type="entry name" value="Peptidase S8/S53 domain"/>
    <property type="match status" value="1"/>
</dbReference>
<evidence type="ECO:0000256" key="6">
    <source>
        <dbReference type="ARBA" id="ARBA00022723"/>
    </source>
</evidence>
<comment type="caution">
    <text evidence="14">The sequence shown here is derived from an EMBL/GenBank/DDBJ whole genome shotgun (WGS) entry which is preliminary data.</text>
</comment>
<gene>
    <name evidence="14" type="ORF">ACFOUV_06935</name>
</gene>
<dbReference type="SUPFAM" id="SSF54897">
    <property type="entry name" value="Protease propeptides/inhibitors"/>
    <property type="match status" value="1"/>
</dbReference>
<proteinExistence type="inferred from homology"/>
<keyword evidence="5 10" id="KW-0645">Protease</keyword>
<organism evidence="14 15">
    <name type="scientific">Oceanobacillus longus</name>
    <dbReference type="NCBI Taxonomy" id="930120"/>
    <lineage>
        <taxon>Bacteria</taxon>
        <taxon>Bacillati</taxon>
        <taxon>Bacillota</taxon>
        <taxon>Bacilli</taxon>
        <taxon>Bacillales</taxon>
        <taxon>Bacillaceae</taxon>
        <taxon>Oceanobacillus</taxon>
    </lineage>
</organism>
<sequence length="654" mass="71628">MSKPKLCSMLLLFVIFFILFNPVNTFASNEVEAIIGYENEAGKQLIIETSSEIDYEFTNISAIAVTMNSGDLAGLYENPDIAYIEKNAAVELSNNTQTITEVTEADILEETEHWNILTTGVAFAWEEGFTGKNVNVAIIDTGISPHSDLLISGGHSTVDDTGEWLDDNGHGMHIAGIIGSRKNDIGVVGVAPEANLYAVKALDSNGEGTLTDLLEAIEWSINNNMDIINLSLGTDENSESLEKLLQEAYDAGILIVGASGNDGNSVAHPAKYESVIGVSAVDGRLNVTGFSSTGPEVEFSAPGINIISTYLYDSYGTSSGTSQASPHVTGMLAILKQKYPEMTNNELRAELVKHVQDLGNSGRDSLYGHGFITYKPDDQIAPGEVTNLQLIESSSDSLLVSWENPVDEDFAEVSVYLNDSFLTSVTRDEETTYLAEELEADTKYSFSFYTEDRFGNVSEGKFFETRTEAGKTVINEEDVVVSENKTDDGRIESEEADQVHNNSEEKEKDQVAVQRSEEEKTGLNREETEEAGNQEQAEKELKESPLENELTDDTEESLSQKASAIEKTEESNRRGAASAVDADKINASLNSGENNDDQSEPKKNDTEQVDEAIEDDDSAPDETEDENKNIFVRFFESIANLFITIFDWIIGLFT</sequence>
<reference evidence="15" key="1">
    <citation type="journal article" date="2019" name="Int. J. Syst. Evol. Microbiol.">
        <title>The Global Catalogue of Microorganisms (GCM) 10K type strain sequencing project: providing services to taxonomists for standard genome sequencing and annotation.</title>
        <authorList>
            <consortium name="The Broad Institute Genomics Platform"/>
            <consortium name="The Broad Institute Genome Sequencing Center for Infectious Disease"/>
            <person name="Wu L."/>
            <person name="Ma J."/>
        </authorList>
    </citation>
    <scope>NUCLEOTIDE SEQUENCE [LARGE SCALE GENOMIC DNA]</scope>
    <source>
        <strain evidence="15">IBRC-M 10703</strain>
    </source>
</reference>
<dbReference type="CDD" id="cd00063">
    <property type="entry name" value="FN3"/>
    <property type="match status" value="1"/>
</dbReference>
<comment type="subcellular location">
    <subcellularLocation>
        <location evidence="2">Secreted</location>
    </subcellularLocation>
</comment>
<dbReference type="InterPro" id="IPR022398">
    <property type="entry name" value="Peptidase_S8_His-AS"/>
</dbReference>
<evidence type="ECO:0000256" key="9">
    <source>
        <dbReference type="ARBA" id="ARBA00022837"/>
    </source>
</evidence>
<feature type="compositionally biased region" description="Basic and acidic residues" evidence="12">
    <location>
        <begin position="564"/>
        <end position="573"/>
    </location>
</feature>
<feature type="active site" description="Charge relay system" evidence="10">
    <location>
        <position position="322"/>
    </location>
</feature>
<name>A0ABV8GUI1_9BACI</name>
<dbReference type="Proteomes" id="UP001595772">
    <property type="component" value="Unassembled WGS sequence"/>
</dbReference>
<dbReference type="CDD" id="cd07477">
    <property type="entry name" value="Peptidases_S8_Subtilisin_subset"/>
    <property type="match status" value="1"/>
</dbReference>
<keyword evidence="8 10" id="KW-0720">Serine protease</keyword>
<dbReference type="InterPro" id="IPR050131">
    <property type="entry name" value="Peptidase_S8_subtilisin-like"/>
</dbReference>
<dbReference type="PROSITE" id="PS50853">
    <property type="entry name" value="FN3"/>
    <property type="match status" value="1"/>
</dbReference>
<dbReference type="InterPro" id="IPR015500">
    <property type="entry name" value="Peptidase_S8_subtilisin-rel"/>
</dbReference>
<feature type="compositionally biased region" description="Basic and acidic residues" evidence="12">
    <location>
        <begin position="484"/>
        <end position="493"/>
    </location>
</feature>
<dbReference type="PRINTS" id="PR00723">
    <property type="entry name" value="SUBTILISIN"/>
</dbReference>
<dbReference type="InterPro" id="IPR023828">
    <property type="entry name" value="Peptidase_S8_Ser-AS"/>
</dbReference>
<comment type="similarity">
    <text evidence="3 10 11">Belongs to the peptidase S8 family.</text>
</comment>
<keyword evidence="15" id="KW-1185">Reference proteome</keyword>
<feature type="active site" description="Charge relay system" evidence="10">
    <location>
        <position position="170"/>
    </location>
</feature>
<evidence type="ECO:0000256" key="4">
    <source>
        <dbReference type="ARBA" id="ARBA00022525"/>
    </source>
</evidence>
<comment type="cofactor">
    <cofactor evidence="1">
        <name>Ca(2+)</name>
        <dbReference type="ChEBI" id="CHEBI:29108"/>
    </cofactor>
</comment>
<keyword evidence="7 10" id="KW-0378">Hydrolase</keyword>
<evidence type="ECO:0000313" key="15">
    <source>
        <dbReference type="Proteomes" id="UP001595772"/>
    </source>
</evidence>
<dbReference type="Gene3D" id="3.30.70.80">
    <property type="entry name" value="Peptidase S8 propeptide/proteinase inhibitor I9"/>
    <property type="match status" value="1"/>
</dbReference>
<accession>A0ABV8GUI1</accession>
<dbReference type="PROSITE" id="PS00138">
    <property type="entry name" value="SUBTILASE_SER"/>
    <property type="match status" value="1"/>
</dbReference>
<dbReference type="SUPFAM" id="SSF49265">
    <property type="entry name" value="Fibronectin type III"/>
    <property type="match status" value="1"/>
</dbReference>
<dbReference type="PANTHER" id="PTHR43806:SF11">
    <property type="entry name" value="CEREVISIN-RELATED"/>
    <property type="match status" value="1"/>
</dbReference>
<evidence type="ECO:0000256" key="8">
    <source>
        <dbReference type="ARBA" id="ARBA00022825"/>
    </source>
</evidence>
<dbReference type="PROSITE" id="PS00136">
    <property type="entry name" value="SUBTILASE_ASP"/>
    <property type="match status" value="1"/>
</dbReference>
<evidence type="ECO:0000256" key="2">
    <source>
        <dbReference type="ARBA" id="ARBA00004613"/>
    </source>
</evidence>
<dbReference type="InterPro" id="IPR023827">
    <property type="entry name" value="Peptidase_S8_Asp-AS"/>
</dbReference>
<dbReference type="RefSeq" id="WP_379496057.1">
    <property type="nucleotide sequence ID" value="NZ_JBHSAO010000004.1"/>
</dbReference>
<keyword evidence="4" id="KW-0964">Secreted</keyword>
<evidence type="ECO:0000313" key="14">
    <source>
        <dbReference type="EMBL" id="MFC4023555.1"/>
    </source>
</evidence>
<evidence type="ECO:0000256" key="3">
    <source>
        <dbReference type="ARBA" id="ARBA00011073"/>
    </source>
</evidence>
<protein>
    <submittedName>
        <fullName evidence="14">S8 family serine peptidase</fullName>
    </submittedName>
</protein>
<dbReference type="Pfam" id="PF00041">
    <property type="entry name" value="fn3"/>
    <property type="match status" value="1"/>
</dbReference>
<evidence type="ECO:0000259" key="13">
    <source>
        <dbReference type="PROSITE" id="PS50853"/>
    </source>
</evidence>
<evidence type="ECO:0000256" key="11">
    <source>
        <dbReference type="RuleBase" id="RU003355"/>
    </source>
</evidence>
<dbReference type="InterPro" id="IPR003961">
    <property type="entry name" value="FN3_dom"/>
</dbReference>
<feature type="compositionally biased region" description="Acidic residues" evidence="12">
    <location>
        <begin position="607"/>
        <end position="625"/>
    </location>
</feature>
<dbReference type="InterPro" id="IPR034202">
    <property type="entry name" value="Subtilisin_Carlsberg-like"/>
</dbReference>
<dbReference type="SUPFAM" id="SSF52743">
    <property type="entry name" value="Subtilisin-like"/>
    <property type="match status" value="1"/>
</dbReference>
<feature type="compositionally biased region" description="Basic and acidic residues" evidence="12">
    <location>
        <begin position="536"/>
        <end position="545"/>
    </location>
</feature>
<evidence type="ECO:0000256" key="5">
    <source>
        <dbReference type="ARBA" id="ARBA00022670"/>
    </source>
</evidence>
<dbReference type="SMART" id="SM00060">
    <property type="entry name" value="FN3"/>
    <property type="match status" value="1"/>
</dbReference>
<evidence type="ECO:0000256" key="1">
    <source>
        <dbReference type="ARBA" id="ARBA00001913"/>
    </source>
</evidence>
<keyword evidence="6" id="KW-0479">Metal-binding</keyword>
<evidence type="ECO:0000256" key="10">
    <source>
        <dbReference type="PROSITE-ProRule" id="PRU01240"/>
    </source>
</evidence>
<dbReference type="PANTHER" id="PTHR43806">
    <property type="entry name" value="PEPTIDASE S8"/>
    <property type="match status" value="1"/>
</dbReference>
<dbReference type="EMBL" id="JBHSAO010000004">
    <property type="protein sequence ID" value="MFC4023555.1"/>
    <property type="molecule type" value="Genomic_DNA"/>
</dbReference>
<evidence type="ECO:0000256" key="12">
    <source>
        <dbReference type="SAM" id="MobiDB-lite"/>
    </source>
</evidence>
<dbReference type="InterPro" id="IPR000209">
    <property type="entry name" value="Peptidase_S8/S53_dom"/>
</dbReference>
<feature type="region of interest" description="Disordered" evidence="12">
    <location>
        <begin position="474"/>
        <end position="627"/>
    </location>
</feature>
<feature type="domain" description="Fibronectin type-III" evidence="13">
    <location>
        <begin position="384"/>
        <end position="470"/>
    </location>
</feature>
<feature type="active site" description="Charge relay system" evidence="10">
    <location>
        <position position="140"/>
    </location>
</feature>
<evidence type="ECO:0000256" key="7">
    <source>
        <dbReference type="ARBA" id="ARBA00022801"/>
    </source>
</evidence>
<dbReference type="InterPro" id="IPR036852">
    <property type="entry name" value="Peptidase_S8/S53_dom_sf"/>
</dbReference>
<dbReference type="PROSITE" id="PS51892">
    <property type="entry name" value="SUBTILASE"/>
    <property type="match status" value="1"/>
</dbReference>
<dbReference type="InterPro" id="IPR037045">
    <property type="entry name" value="S8pro/Inhibitor_I9_sf"/>
</dbReference>
<dbReference type="InterPro" id="IPR036116">
    <property type="entry name" value="FN3_sf"/>
</dbReference>
<keyword evidence="9" id="KW-0106">Calcium</keyword>
<dbReference type="Pfam" id="PF00082">
    <property type="entry name" value="Peptidase_S8"/>
    <property type="match status" value="1"/>
</dbReference>
<feature type="compositionally biased region" description="Basic and acidic residues" evidence="12">
    <location>
        <begin position="502"/>
        <end position="526"/>
    </location>
</feature>
<dbReference type="InterPro" id="IPR013783">
    <property type="entry name" value="Ig-like_fold"/>
</dbReference>
<dbReference type="PROSITE" id="PS00137">
    <property type="entry name" value="SUBTILASE_HIS"/>
    <property type="match status" value="1"/>
</dbReference>
<dbReference type="Gene3D" id="2.60.40.10">
    <property type="entry name" value="Immunoglobulins"/>
    <property type="match status" value="1"/>
</dbReference>